<evidence type="ECO:0000256" key="19">
    <source>
        <dbReference type="ARBA" id="ARBA00062432"/>
    </source>
</evidence>
<dbReference type="InterPro" id="IPR013083">
    <property type="entry name" value="Znf_RING/FYVE/PHD"/>
</dbReference>
<evidence type="ECO:0000256" key="11">
    <source>
        <dbReference type="ARBA" id="ARBA00022771"/>
    </source>
</evidence>
<feature type="domain" description="RING-type" evidence="28">
    <location>
        <begin position="14"/>
        <end position="57"/>
    </location>
</feature>
<feature type="region of interest" description="Disordered" evidence="27">
    <location>
        <begin position="310"/>
        <end position="390"/>
    </location>
</feature>
<keyword evidence="32" id="KW-1185">Reference proteome</keyword>
<evidence type="ECO:0000259" key="29">
    <source>
        <dbReference type="PROSITE" id="PS50102"/>
    </source>
</evidence>
<evidence type="ECO:0000256" key="26">
    <source>
        <dbReference type="PROSITE-ProRule" id="PRU00723"/>
    </source>
</evidence>
<feature type="compositionally biased region" description="Polar residues" evidence="27">
    <location>
        <begin position="1399"/>
        <end position="1415"/>
    </location>
</feature>
<keyword evidence="11 26" id="KW-0863">Zinc-finger</keyword>
<feature type="compositionally biased region" description="Low complexity" evidence="27">
    <location>
        <begin position="428"/>
        <end position="438"/>
    </location>
</feature>
<reference evidence="31 32" key="1">
    <citation type="submission" date="2017-12" db="EMBL/GenBank/DDBJ databases">
        <title>Hemimetabolous genomes reveal molecular basis of termite eusociality.</title>
        <authorList>
            <person name="Harrison M.C."/>
            <person name="Jongepier E."/>
            <person name="Robertson H.M."/>
            <person name="Arning N."/>
            <person name="Bitard-Feildel T."/>
            <person name="Chao H."/>
            <person name="Childers C.P."/>
            <person name="Dinh H."/>
            <person name="Doddapaneni H."/>
            <person name="Dugan S."/>
            <person name="Gowin J."/>
            <person name="Greiner C."/>
            <person name="Han Y."/>
            <person name="Hu H."/>
            <person name="Hughes D.S.T."/>
            <person name="Huylmans A.-K."/>
            <person name="Kemena C."/>
            <person name="Kremer L.P.M."/>
            <person name="Lee S.L."/>
            <person name="Lopez-Ezquerra A."/>
            <person name="Mallet L."/>
            <person name="Monroy-Kuhn J.M."/>
            <person name="Moser A."/>
            <person name="Murali S.C."/>
            <person name="Muzny D.M."/>
            <person name="Otani S."/>
            <person name="Piulachs M.-D."/>
            <person name="Poelchau M."/>
            <person name="Qu J."/>
            <person name="Schaub F."/>
            <person name="Wada-Katsumata A."/>
            <person name="Worley K.C."/>
            <person name="Xie Q."/>
            <person name="Ylla G."/>
            <person name="Poulsen M."/>
            <person name="Gibbs R.A."/>
            <person name="Schal C."/>
            <person name="Richards S."/>
            <person name="Belles X."/>
            <person name="Korb J."/>
            <person name="Bornberg-Bauer E."/>
        </authorList>
    </citation>
    <scope>NUCLEOTIDE SEQUENCE [LARGE SCALE GENOMIC DNA]</scope>
    <source>
        <tissue evidence="31">Whole body</tissue>
    </source>
</reference>
<evidence type="ECO:0000256" key="25">
    <source>
        <dbReference type="PROSITE-ProRule" id="PRU00176"/>
    </source>
</evidence>
<accession>A0A2J7PSR1</accession>
<dbReference type="GO" id="GO:0016567">
    <property type="term" value="P:protein ubiquitination"/>
    <property type="evidence" value="ECO:0007669"/>
    <property type="project" value="TreeGrafter"/>
</dbReference>
<evidence type="ECO:0000256" key="1">
    <source>
        <dbReference type="ARBA" id="ARBA00000900"/>
    </source>
</evidence>
<dbReference type="Gene3D" id="3.30.70.330">
    <property type="match status" value="1"/>
</dbReference>
<evidence type="ECO:0000256" key="9">
    <source>
        <dbReference type="ARBA" id="ARBA00022679"/>
    </source>
</evidence>
<feature type="zinc finger region" description="C3H1-type" evidence="26">
    <location>
        <begin position="190"/>
        <end position="217"/>
    </location>
</feature>
<evidence type="ECO:0000259" key="30">
    <source>
        <dbReference type="PROSITE" id="PS50103"/>
    </source>
</evidence>
<evidence type="ECO:0000259" key="28">
    <source>
        <dbReference type="PROSITE" id="PS50089"/>
    </source>
</evidence>
<evidence type="ECO:0000256" key="5">
    <source>
        <dbReference type="ARBA" id="ARBA00012483"/>
    </source>
</evidence>
<dbReference type="InParanoid" id="A0A2J7PSR1"/>
<feature type="region of interest" description="Disordered" evidence="27">
    <location>
        <begin position="626"/>
        <end position="664"/>
    </location>
</feature>
<dbReference type="OrthoDB" id="1923159at2759"/>
<dbReference type="FunFam" id="3.30.40.10:FF:000006">
    <property type="entry name" value="CCR4-NOT transcription complex subunit 4"/>
    <property type="match status" value="1"/>
</dbReference>
<keyword evidence="10 26" id="KW-0479">Metal-binding</keyword>
<evidence type="ECO:0000256" key="2">
    <source>
        <dbReference type="ARBA" id="ARBA00004123"/>
    </source>
</evidence>
<evidence type="ECO:0000256" key="16">
    <source>
        <dbReference type="ARBA" id="ARBA00023054"/>
    </source>
</evidence>
<dbReference type="InterPro" id="IPR012677">
    <property type="entry name" value="Nucleotide-bd_a/b_plait_sf"/>
</dbReference>
<evidence type="ECO:0000256" key="18">
    <source>
        <dbReference type="ARBA" id="ARBA00057081"/>
    </source>
</evidence>
<dbReference type="Gene3D" id="3.30.40.10">
    <property type="entry name" value="Zinc/RING finger domain, C3HC4 (zinc finger)"/>
    <property type="match status" value="1"/>
</dbReference>
<organism evidence="31 32">
    <name type="scientific">Cryptotermes secundus</name>
    <dbReference type="NCBI Taxonomy" id="105785"/>
    <lineage>
        <taxon>Eukaryota</taxon>
        <taxon>Metazoa</taxon>
        <taxon>Ecdysozoa</taxon>
        <taxon>Arthropoda</taxon>
        <taxon>Hexapoda</taxon>
        <taxon>Insecta</taxon>
        <taxon>Pterygota</taxon>
        <taxon>Neoptera</taxon>
        <taxon>Polyneoptera</taxon>
        <taxon>Dictyoptera</taxon>
        <taxon>Blattodea</taxon>
        <taxon>Blattoidea</taxon>
        <taxon>Termitoidae</taxon>
        <taxon>Kalotermitidae</taxon>
        <taxon>Cryptotermitinae</taxon>
        <taxon>Cryptotermes</taxon>
    </lineage>
</organism>
<evidence type="ECO:0000256" key="20">
    <source>
        <dbReference type="ARBA" id="ARBA00071435"/>
    </source>
</evidence>
<dbReference type="STRING" id="105785.A0A2J7PSR1"/>
<feature type="region of interest" description="Disordered" evidence="27">
    <location>
        <begin position="250"/>
        <end position="271"/>
    </location>
</feature>
<dbReference type="FunFam" id="3.30.70.330:FF:000044">
    <property type="entry name" value="Putative ccr4-not transcription complex subunit 4"/>
    <property type="match status" value="1"/>
</dbReference>
<dbReference type="GO" id="GO:0005829">
    <property type="term" value="C:cytosol"/>
    <property type="evidence" value="ECO:0007669"/>
    <property type="project" value="UniProtKB-ARBA"/>
</dbReference>
<comment type="pathway">
    <text evidence="4">Protein modification; protein ubiquitination.</text>
</comment>
<feature type="compositionally biased region" description="Polar residues" evidence="27">
    <location>
        <begin position="570"/>
        <end position="585"/>
    </location>
</feature>
<keyword evidence="17" id="KW-0539">Nucleus</keyword>
<dbReference type="CDD" id="cd12438">
    <property type="entry name" value="RRM_CNOT4"/>
    <property type="match status" value="1"/>
</dbReference>
<keyword evidence="13 26" id="KW-0862">Zinc</keyword>
<feature type="domain" description="RRM" evidence="29">
    <location>
        <begin position="109"/>
        <end position="193"/>
    </location>
</feature>
<evidence type="ECO:0000256" key="6">
    <source>
        <dbReference type="ARBA" id="ARBA00022481"/>
    </source>
</evidence>
<dbReference type="SUPFAM" id="SSF54928">
    <property type="entry name" value="RNA-binding domain, RBD"/>
    <property type="match status" value="1"/>
</dbReference>
<feature type="compositionally biased region" description="Acidic residues" evidence="27">
    <location>
        <begin position="448"/>
        <end position="457"/>
    </location>
</feature>
<evidence type="ECO:0000256" key="27">
    <source>
        <dbReference type="SAM" id="MobiDB-lite"/>
    </source>
</evidence>
<feature type="region of interest" description="Disordered" evidence="27">
    <location>
        <begin position="842"/>
        <end position="865"/>
    </location>
</feature>
<feature type="compositionally biased region" description="Low complexity" evidence="27">
    <location>
        <begin position="1358"/>
        <end position="1367"/>
    </location>
</feature>
<comment type="subunit">
    <text evidence="19">Interacts with CNOT1 via its C-terminus but does not stably associate with the CCR4-NOT complex. Interacts (via RING domain) with UBE2D2. Interacts with ABCE1, PINK1 and PELO.</text>
</comment>
<keyword evidence="8" id="KW-0597">Phosphoprotein</keyword>
<dbReference type="PANTHER" id="PTHR12603:SF0">
    <property type="entry name" value="CCR4-NOT TRANSCRIPTION COMPLEX SUBUNIT 4"/>
    <property type="match status" value="1"/>
</dbReference>
<name>A0A2J7PSR1_9NEOP</name>
<feature type="compositionally biased region" description="Low complexity" evidence="27">
    <location>
        <begin position="1064"/>
        <end position="1076"/>
    </location>
</feature>
<evidence type="ECO:0000256" key="24">
    <source>
        <dbReference type="ARBA" id="ARBA00083942"/>
    </source>
</evidence>
<dbReference type="PROSITE" id="PS50103">
    <property type="entry name" value="ZF_C3H1"/>
    <property type="match status" value="1"/>
</dbReference>
<dbReference type="GO" id="GO:0003723">
    <property type="term" value="F:RNA binding"/>
    <property type="evidence" value="ECO:0007669"/>
    <property type="project" value="UniProtKB-UniRule"/>
</dbReference>
<evidence type="ECO:0000256" key="10">
    <source>
        <dbReference type="ARBA" id="ARBA00022723"/>
    </source>
</evidence>
<dbReference type="PROSITE" id="PS50089">
    <property type="entry name" value="ZF_RING_2"/>
    <property type="match status" value="1"/>
</dbReference>
<evidence type="ECO:0000256" key="13">
    <source>
        <dbReference type="ARBA" id="ARBA00022833"/>
    </source>
</evidence>
<comment type="subcellular location">
    <subcellularLocation>
        <location evidence="3">Cytoplasm</location>
    </subcellularLocation>
    <subcellularLocation>
        <location evidence="2">Nucleus</location>
    </subcellularLocation>
</comment>
<keyword evidence="9" id="KW-0808">Transferase</keyword>
<dbReference type="Proteomes" id="UP000235965">
    <property type="component" value="Unassembled WGS sequence"/>
</dbReference>
<dbReference type="GO" id="GO:0008270">
    <property type="term" value="F:zinc ion binding"/>
    <property type="evidence" value="ECO:0007669"/>
    <property type="project" value="UniProtKB-KW"/>
</dbReference>
<feature type="compositionally biased region" description="Basic and acidic residues" evidence="27">
    <location>
        <begin position="586"/>
        <end position="595"/>
    </location>
</feature>
<dbReference type="GO" id="GO:0061630">
    <property type="term" value="F:ubiquitin protein ligase activity"/>
    <property type="evidence" value="ECO:0007669"/>
    <property type="project" value="UniProtKB-EC"/>
</dbReference>
<comment type="catalytic activity">
    <reaction evidence="1">
        <text>S-ubiquitinyl-[E2 ubiquitin-conjugating enzyme]-L-cysteine + [acceptor protein]-L-lysine = [E2 ubiquitin-conjugating enzyme]-L-cysteine + N(6)-ubiquitinyl-[acceptor protein]-L-lysine.</text>
        <dbReference type="EC" id="2.3.2.27"/>
    </reaction>
</comment>
<feature type="compositionally biased region" description="Polar residues" evidence="27">
    <location>
        <begin position="1368"/>
        <end position="1378"/>
    </location>
</feature>
<dbReference type="InterPro" id="IPR001841">
    <property type="entry name" value="Znf_RING"/>
</dbReference>
<dbReference type="InterPro" id="IPR003954">
    <property type="entry name" value="RRM_euk-type"/>
</dbReference>
<dbReference type="SMART" id="SM00361">
    <property type="entry name" value="RRM_1"/>
    <property type="match status" value="1"/>
</dbReference>
<evidence type="ECO:0000256" key="4">
    <source>
        <dbReference type="ARBA" id="ARBA00004906"/>
    </source>
</evidence>
<comment type="function">
    <text evidence="18">Has E3 ubiquitin ligase activity, promoting ubiquitination and degradation of target proteins. Involved in activation of the JAK/STAT pathway. Catalyzes ubiquitination of methylated RBM15. Plays a role in quality control of translation of mitochondrial outer membrane-localized mRNA. As part of the PINK1-regulated signaling, upon mitochondria damage, ubiquitinates ABCE1 and thereby recruits autophagy receptors to the mitochondrial outer membrane to initiate mitophagy.</text>
</comment>
<feature type="region of interest" description="Disordered" evidence="27">
    <location>
        <begin position="424"/>
        <end position="457"/>
    </location>
</feature>
<feature type="region of interest" description="Disordered" evidence="27">
    <location>
        <begin position="570"/>
        <end position="603"/>
    </location>
</feature>
<sequence length="1425" mass="154955">MSVLNQSGEEQVECPLCMEPLEVDDLNFFPCTCGYQICRFCWHRIRTDENGLCPACRKAYPENPADFKPLSQEEVARLKAEKRHKDQQRKQKITENRKHLANVRVVQRNLVFVVGLPMRLADAEVLKKHEYFGKFGKIHKVVINQSTSYAGSQGPSASAYVTYHKADDALRAIQAVNNISVDGRTIKTSLGTTKYCSHFMKNQPCPKPDCMYLHDLGDAEASFTKEEMQQGKHQEYEKKLHEQLLNTYNHSSASRDRKPTPSPPAVASSISSCQNVYQSGSSSTGCSSTNSNSSSTTCIQGSQSCNKEAWPSLQPGLTTNSNNNGNNFGLLSGGSGNTNNSNNNNSSKVESSQRRQRFDQQSAKVTNNNHKKRHTSGEENRGKAKEKLQSSLQDEAGNKLVHSKSQHSNSRSLLSHDMHQNLQYSARSSNNSSSSSSSDVANGPAVEADSDIQESDDSLVNIGNSCTVLGTNGRQQLGSRILPANHRTTLFEPDNNSFFSTNNFTKVAASSTGSAATDWPINGLTLTHMPDVLPPVHSSEDWQAAFGFSNSRNPSNSQHQENDCIVLTSSSQQIQSDGSRLSSKVDSSDVDHGFDSNDQQQSQNFKKNLENKSSLVESVVTQFPPPAANISENFRVNTNNSGHLSQNIDTDSGFGPEEGNPESNSLLAVQNSVNPILTSNSVGGSQQMFPHSPSFVHQDAAILMMHRHQIPPVSNLMNQIVGSQHMIANGLPPSQSTSKFLADFHLRQQQNQNIMKQLNSQSQSNFHFQNHSSVLDGNFVDRNKSNLTNVTSVGGKFSVLGGSESGSECKASSENNLQNGVDIMDGDLGISDEETYLPSFLNHQPKSLEPSTELEYENRDGNSMNCINTSVENGKEISIKDSGRLTDDELGFDPFHETQKALAEMMEKENMVVMVQDQHNKQQPSHDFLSQTHLHNQHSNMSHLSHHVYQQYQLNQMNHFSHQVPHTSVFDGSKVLGSFASRSQQQILQQQNHRLPPNVSGCTKLLDGLVLGPSNVTPMVSSAHTRTRLPPPGFTTAPNHMNAFGLGIPRAPSNNSSKILPFMSLGNSSSNNGSSSPVPQTMSSHPNNIAHTSSLNPQQGTDQHSIVFSSNGSHSAANNHTFGLQNGGIINTGVPKTSSDSFTVKEWPENLRSLLPNLNDVSHNQGVQFAATSTPPPPPVFGARHTPMQGNAQKGFNGVGPCTDWTTLDPAIVSSSRPHNFLAAASSANHHPPMNPSTNPGLHLLHNTSSVLQQNKPPVEQQNTAMSSANPPSTPVAMPHLHQLQQNNVSHWLRSLPSEEGGCVFYSSNVLGGSSADWAANSNHLTNVNGQQQNRVFYSSNVLGGSTADWATNSNNLGNANGQQQQNRVVGSPNSGSVMMTAAPPPPGFSSMRLAAMQQGTASANSVQKKQSPVLSTEMGKIENV</sequence>
<evidence type="ECO:0000256" key="21">
    <source>
        <dbReference type="ARBA" id="ARBA00075062"/>
    </source>
</evidence>
<dbReference type="InterPro" id="IPR039780">
    <property type="entry name" value="Mot2"/>
</dbReference>
<evidence type="ECO:0000256" key="7">
    <source>
        <dbReference type="ARBA" id="ARBA00022490"/>
    </source>
</evidence>
<keyword evidence="7" id="KW-0963">Cytoplasm</keyword>
<comment type="caution">
    <text evidence="31">The sequence shown here is derived from an EMBL/GenBank/DDBJ whole genome shotgun (WGS) entry which is preliminary data.</text>
</comment>
<feature type="compositionally biased region" description="Polar residues" evidence="27">
    <location>
        <begin position="630"/>
        <end position="650"/>
    </location>
</feature>
<dbReference type="GO" id="GO:0030014">
    <property type="term" value="C:CCR4-NOT complex"/>
    <property type="evidence" value="ECO:0007669"/>
    <property type="project" value="InterPro"/>
</dbReference>
<dbReference type="GO" id="GO:0005634">
    <property type="term" value="C:nucleus"/>
    <property type="evidence" value="ECO:0007669"/>
    <property type="project" value="UniProtKB-SubCell"/>
</dbReference>
<evidence type="ECO:0000256" key="12">
    <source>
        <dbReference type="ARBA" id="ARBA00022786"/>
    </source>
</evidence>
<feature type="domain" description="C3H1-type" evidence="30">
    <location>
        <begin position="190"/>
        <end position="217"/>
    </location>
</feature>
<dbReference type="PANTHER" id="PTHR12603">
    <property type="entry name" value="CCR4-NOT TRANSCRIPTION COMPLEX RELATED"/>
    <property type="match status" value="1"/>
</dbReference>
<gene>
    <name evidence="31" type="ORF">B7P43_G03634</name>
</gene>
<evidence type="ECO:0000256" key="3">
    <source>
        <dbReference type="ARBA" id="ARBA00004496"/>
    </source>
</evidence>
<dbReference type="Pfam" id="PF14570">
    <property type="entry name" value="zf-RING_4"/>
    <property type="match status" value="1"/>
</dbReference>
<evidence type="ECO:0000256" key="17">
    <source>
        <dbReference type="ARBA" id="ARBA00023242"/>
    </source>
</evidence>
<proteinExistence type="predicted"/>
<evidence type="ECO:0000256" key="22">
    <source>
        <dbReference type="ARBA" id="ARBA00077837"/>
    </source>
</evidence>
<evidence type="ECO:0000256" key="23">
    <source>
        <dbReference type="ARBA" id="ARBA00083547"/>
    </source>
</evidence>
<dbReference type="EC" id="2.3.2.27" evidence="5"/>
<keyword evidence="12" id="KW-0833">Ubl conjugation pathway</keyword>
<evidence type="ECO:0000313" key="31">
    <source>
        <dbReference type="EMBL" id="PNF19377.1"/>
    </source>
</evidence>
<dbReference type="SUPFAM" id="SSF57850">
    <property type="entry name" value="RING/U-box"/>
    <property type="match status" value="1"/>
</dbReference>
<dbReference type="InterPro" id="IPR034261">
    <property type="entry name" value="CNOT4_RRM"/>
</dbReference>
<evidence type="ECO:0000313" key="32">
    <source>
        <dbReference type="Proteomes" id="UP000235965"/>
    </source>
</evidence>
<dbReference type="InterPro" id="IPR035979">
    <property type="entry name" value="RBD_domain_sf"/>
</dbReference>
<keyword evidence="16" id="KW-0175">Coiled coil</keyword>
<evidence type="ECO:0000256" key="8">
    <source>
        <dbReference type="ARBA" id="ARBA00022553"/>
    </source>
</evidence>
<feature type="compositionally biased region" description="Low complexity" evidence="27">
    <location>
        <begin position="316"/>
        <end position="330"/>
    </location>
</feature>
<dbReference type="InterPro" id="IPR039515">
    <property type="entry name" value="NOT4_mRING-HC-C4C4"/>
</dbReference>
<keyword evidence="15 25" id="KW-0694">RNA-binding</keyword>
<feature type="region of interest" description="Disordered" evidence="27">
    <location>
        <begin position="1399"/>
        <end position="1425"/>
    </location>
</feature>
<evidence type="ECO:0000256" key="14">
    <source>
        <dbReference type="ARBA" id="ARBA00022843"/>
    </source>
</evidence>
<feature type="region of interest" description="Disordered" evidence="27">
    <location>
        <begin position="1358"/>
        <end position="1378"/>
    </location>
</feature>
<protein>
    <recommendedName>
        <fullName evidence="20">CCR4-NOT transcription complex subunit 4</fullName>
        <ecNumber evidence="5">2.3.2.27</ecNumber>
    </recommendedName>
    <alternativeName>
        <fullName evidence="23">CCR4-associated factor 4</fullName>
    </alternativeName>
    <alternativeName>
        <fullName evidence="24">E3 ubiquitin-protein ligase CNOT4</fullName>
    </alternativeName>
    <alternativeName>
        <fullName evidence="21">Potential transcriptional repressor NOT4Hp</fullName>
    </alternativeName>
    <alternativeName>
        <fullName evidence="22">RING-type E3 ubiquitin transferase CNOT4</fullName>
    </alternativeName>
</protein>
<feature type="compositionally biased region" description="Low complexity" evidence="27">
    <location>
        <begin position="337"/>
        <end position="347"/>
    </location>
</feature>
<feature type="region of interest" description="Disordered" evidence="27">
    <location>
        <begin position="1064"/>
        <end position="1103"/>
    </location>
</feature>
<dbReference type="Pfam" id="PF00076">
    <property type="entry name" value="RRM_1"/>
    <property type="match status" value="1"/>
</dbReference>
<dbReference type="PROSITE" id="PS50102">
    <property type="entry name" value="RRM"/>
    <property type="match status" value="1"/>
</dbReference>
<feature type="compositionally biased region" description="Basic and acidic residues" evidence="27">
    <location>
        <begin position="375"/>
        <end position="388"/>
    </location>
</feature>
<keyword evidence="14" id="KW-0832">Ubl conjugation</keyword>
<dbReference type="EMBL" id="NEVH01021922">
    <property type="protein sequence ID" value="PNF19377.1"/>
    <property type="molecule type" value="Genomic_DNA"/>
</dbReference>
<dbReference type="InterPro" id="IPR000504">
    <property type="entry name" value="RRM_dom"/>
</dbReference>
<keyword evidence="6" id="KW-0488">Methylation</keyword>
<dbReference type="InterPro" id="IPR000571">
    <property type="entry name" value="Znf_CCCH"/>
</dbReference>
<evidence type="ECO:0000256" key="15">
    <source>
        <dbReference type="ARBA" id="ARBA00022884"/>
    </source>
</evidence>
<dbReference type="CDD" id="cd16618">
    <property type="entry name" value="mRING-HC-C4C4_CNOT4"/>
    <property type="match status" value="1"/>
</dbReference>
<feature type="compositionally biased region" description="Polar residues" evidence="27">
    <location>
        <begin position="1077"/>
        <end position="1103"/>
    </location>
</feature>